<dbReference type="RefSeq" id="WP_011849331.1">
    <property type="nucleotide sequence ID" value="NC_009073.1"/>
</dbReference>
<dbReference type="PROSITE" id="PS51675">
    <property type="entry name" value="SAM_MT_TRM10"/>
    <property type="match status" value="1"/>
</dbReference>
<dbReference type="InterPro" id="IPR028564">
    <property type="entry name" value="MT_TRM10-typ"/>
</dbReference>
<dbReference type="InterPro" id="IPR016742">
    <property type="entry name" value="tRNA_m1G_mtfrase_arc"/>
</dbReference>
<dbReference type="HOGENOM" id="CLU_061952_0_0_2"/>
<dbReference type="GO" id="GO:0030488">
    <property type="term" value="P:tRNA methylation"/>
    <property type="evidence" value="ECO:0007669"/>
    <property type="project" value="InterPro"/>
</dbReference>
<keyword evidence="6" id="KW-1185">Reference proteome</keyword>
<dbReference type="EMBL" id="CP000561">
    <property type="protein sequence ID" value="ABO08073.1"/>
    <property type="molecule type" value="Genomic_DNA"/>
</dbReference>
<evidence type="ECO:0000259" key="4">
    <source>
        <dbReference type="PROSITE" id="PS51675"/>
    </source>
</evidence>
<dbReference type="KEGG" id="pcl:Pcal_0647"/>
<protein>
    <submittedName>
        <fullName evidence="5">tRNA (Guanine-N1-)-methyltransferase</fullName>
    </submittedName>
</protein>
<feature type="domain" description="SAM-dependent MTase TRM10-type" evidence="4">
    <location>
        <begin position="90"/>
        <end position="281"/>
    </location>
</feature>
<dbReference type="InterPro" id="IPR038459">
    <property type="entry name" value="MT_TRM10-typ_sf"/>
</dbReference>
<keyword evidence="1" id="KW-0489">Methyltransferase</keyword>
<accession>A3MTV6</accession>
<dbReference type="STRING" id="410359.Pcal_0647"/>
<reference evidence="5" key="1">
    <citation type="submission" date="2007-02" db="EMBL/GenBank/DDBJ databases">
        <title>Complete sequence of Pyrobaculum calidifontis JCM 11548.</title>
        <authorList>
            <consortium name="US DOE Joint Genome Institute"/>
            <person name="Copeland A."/>
            <person name="Lucas S."/>
            <person name="Lapidus A."/>
            <person name="Barry K."/>
            <person name="Glavina del Rio T."/>
            <person name="Dalin E."/>
            <person name="Tice H."/>
            <person name="Pitluck S."/>
            <person name="Chain P."/>
            <person name="Malfatti S."/>
            <person name="Shin M."/>
            <person name="Vergez L."/>
            <person name="Schmutz J."/>
            <person name="Larimer F."/>
            <person name="Land M."/>
            <person name="Hauser L."/>
            <person name="Kyrpides N."/>
            <person name="Mikhailova N."/>
            <person name="Cozen A.E."/>
            <person name="Fitz-Gibbon S.T."/>
            <person name="House C.H."/>
            <person name="Saltikov C."/>
            <person name="Lowe T.M."/>
            <person name="Richardson P."/>
        </authorList>
    </citation>
    <scope>NUCLEOTIDE SEQUENCE [LARGE SCALE GENOMIC DNA]</scope>
    <source>
        <strain evidence="5">JCM 11548</strain>
    </source>
</reference>
<keyword evidence="3" id="KW-0949">S-adenosyl-L-methionine</keyword>
<dbReference type="PIRSF" id="PIRSF018978">
    <property type="entry name" value="tRNA_m1G_mtfrase_arc_prd"/>
    <property type="match status" value="1"/>
</dbReference>
<dbReference type="InterPro" id="IPR053623">
    <property type="entry name" value="TRM10_methyltransferase"/>
</dbReference>
<dbReference type="GeneID" id="4908483"/>
<dbReference type="GO" id="GO:0008175">
    <property type="term" value="F:tRNA methyltransferase activity"/>
    <property type="evidence" value="ECO:0007669"/>
    <property type="project" value="InterPro"/>
</dbReference>
<sequence>MGLAADSPRDPHLTPLWRIFFDALASQGVSCLCIPRHFKCRGELAQCVAVGVAIGKYHVCKSPCRGSPLGVWSGVELLRAGGGAECPWTLAKQCAEPINVDVSLPEAPRIVIDLSLWDEHTPGEKHELVEQILATLGVVRGVLWDGNLWITHAPAEFVRLLELHARGMVHKMRIVEDMPPLQSPVVLDPEGPCLFTEEVARSHVEFIIGGIVDKEHVVKSGTRRLAELIGVEKRCRIELRGSTVGVPDRINKVAEIVLRTLAGQSLEEAILAVQAKRDRVYRLMWEIQKRGQRGPDGTIEISPEALREANWLGASAEEVELALKKARAKVARG</sequence>
<evidence type="ECO:0000256" key="1">
    <source>
        <dbReference type="ARBA" id="ARBA00022603"/>
    </source>
</evidence>
<evidence type="ECO:0000256" key="2">
    <source>
        <dbReference type="ARBA" id="ARBA00022679"/>
    </source>
</evidence>
<evidence type="ECO:0000313" key="5">
    <source>
        <dbReference type="EMBL" id="ABO08073.1"/>
    </source>
</evidence>
<organism evidence="5 6">
    <name type="scientific">Pyrobaculum calidifontis (strain DSM 21063 / JCM 11548 / VA1)</name>
    <dbReference type="NCBI Taxonomy" id="410359"/>
    <lineage>
        <taxon>Archaea</taxon>
        <taxon>Thermoproteota</taxon>
        <taxon>Thermoprotei</taxon>
        <taxon>Thermoproteales</taxon>
        <taxon>Thermoproteaceae</taxon>
        <taxon>Pyrobaculum</taxon>
    </lineage>
</organism>
<dbReference type="NCBIfam" id="NF041071">
    <property type="entry name" value="Trm10_mtase_Thprot"/>
    <property type="match status" value="1"/>
</dbReference>
<keyword evidence="2" id="KW-0808">Transferase</keyword>
<dbReference type="AlphaFoldDB" id="A3MTV6"/>
<evidence type="ECO:0000256" key="3">
    <source>
        <dbReference type="ARBA" id="ARBA00022691"/>
    </source>
</evidence>
<proteinExistence type="predicted"/>
<dbReference type="Proteomes" id="UP000001431">
    <property type="component" value="Chromosome"/>
</dbReference>
<dbReference type="Gene3D" id="3.40.1280.30">
    <property type="match status" value="1"/>
</dbReference>
<gene>
    <name evidence="5" type="ordered locus">Pcal_0647</name>
</gene>
<evidence type="ECO:0000313" key="6">
    <source>
        <dbReference type="Proteomes" id="UP000001431"/>
    </source>
</evidence>
<name>A3MTV6_PYRCJ</name>
<dbReference type="eggNOG" id="arCOG00967">
    <property type="taxonomic scope" value="Archaea"/>
</dbReference>